<accession>A0ABU6QK47</accession>
<name>A0ABU6QK47_9FABA</name>
<dbReference type="EMBL" id="JASCZI010000530">
    <property type="protein sequence ID" value="MED6112274.1"/>
    <property type="molecule type" value="Genomic_DNA"/>
</dbReference>
<keyword evidence="2" id="KW-1185">Reference proteome</keyword>
<reference evidence="1 2" key="1">
    <citation type="journal article" date="2023" name="Plants (Basel)">
        <title>Bridging the Gap: Combining Genomics and Transcriptomics Approaches to Understand Stylosanthes scabra, an Orphan Legume from the Brazilian Caatinga.</title>
        <authorList>
            <person name="Ferreira-Neto J.R.C."/>
            <person name="da Silva M.D."/>
            <person name="Binneck E."/>
            <person name="de Melo N.F."/>
            <person name="da Silva R.H."/>
            <person name="de Melo A.L.T.M."/>
            <person name="Pandolfi V."/>
            <person name="Bustamante F.O."/>
            <person name="Brasileiro-Vidal A.C."/>
            <person name="Benko-Iseppon A.M."/>
        </authorList>
    </citation>
    <scope>NUCLEOTIDE SEQUENCE [LARGE SCALE GENOMIC DNA]</scope>
    <source>
        <tissue evidence="1">Leaves</tissue>
    </source>
</reference>
<comment type="caution">
    <text evidence="1">The sequence shown here is derived from an EMBL/GenBank/DDBJ whole genome shotgun (WGS) entry which is preliminary data.</text>
</comment>
<organism evidence="1 2">
    <name type="scientific">Stylosanthes scabra</name>
    <dbReference type="NCBI Taxonomy" id="79078"/>
    <lineage>
        <taxon>Eukaryota</taxon>
        <taxon>Viridiplantae</taxon>
        <taxon>Streptophyta</taxon>
        <taxon>Embryophyta</taxon>
        <taxon>Tracheophyta</taxon>
        <taxon>Spermatophyta</taxon>
        <taxon>Magnoliopsida</taxon>
        <taxon>eudicotyledons</taxon>
        <taxon>Gunneridae</taxon>
        <taxon>Pentapetalae</taxon>
        <taxon>rosids</taxon>
        <taxon>fabids</taxon>
        <taxon>Fabales</taxon>
        <taxon>Fabaceae</taxon>
        <taxon>Papilionoideae</taxon>
        <taxon>50 kb inversion clade</taxon>
        <taxon>dalbergioids sensu lato</taxon>
        <taxon>Dalbergieae</taxon>
        <taxon>Pterocarpus clade</taxon>
        <taxon>Stylosanthes</taxon>
    </lineage>
</organism>
<dbReference type="Proteomes" id="UP001341840">
    <property type="component" value="Unassembled WGS sequence"/>
</dbReference>
<gene>
    <name evidence="1" type="ORF">PIB30_060207</name>
</gene>
<protein>
    <submittedName>
        <fullName evidence="1">Uncharacterized protein</fullName>
    </submittedName>
</protein>
<proteinExistence type="predicted"/>
<evidence type="ECO:0000313" key="1">
    <source>
        <dbReference type="EMBL" id="MED6112274.1"/>
    </source>
</evidence>
<evidence type="ECO:0000313" key="2">
    <source>
        <dbReference type="Proteomes" id="UP001341840"/>
    </source>
</evidence>
<sequence>MSAAELARWDTWQHLEKGEDASALSWHRAGDFFCGSGLRFGGKAGNATRGRMYTIDDALRSNGPKQALKSVTRGEIWTLDDACRSDGCCSFWRERTLGWQEVFWRRVRVRAEAANDEAGLVGLGTTRRRRWCGQ</sequence>